<dbReference type="RefSeq" id="WP_239078771.1">
    <property type="nucleotide sequence ID" value="NZ_BONM01000008.1"/>
</dbReference>
<protein>
    <submittedName>
        <fullName evidence="7">Predicted dienelactone hydrolase</fullName>
    </submittedName>
</protein>
<evidence type="ECO:0000256" key="1">
    <source>
        <dbReference type="ARBA" id="ARBA00007534"/>
    </source>
</evidence>
<keyword evidence="8" id="KW-1185">Reference proteome</keyword>
<dbReference type="PANTHER" id="PTHR33630">
    <property type="entry name" value="CUTINASE RV1984C-RELATED-RELATED"/>
    <property type="match status" value="1"/>
</dbReference>
<evidence type="ECO:0000256" key="4">
    <source>
        <dbReference type="ARBA" id="ARBA00023157"/>
    </source>
</evidence>
<dbReference type="Gene3D" id="3.40.50.1820">
    <property type="entry name" value="alpha/beta hydrolase"/>
    <property type="match status" value="1"/>
</dbReference>
<dbReference type="GO" id="GO:0052689">
    <property type="term" value="F:carboxylic ester hydrolase activity"/>
    <property type="evidence" value="ECO:0007669"/>
    <property type="project" value="UniProtKB-KW"/>
</dbReference>
<feature type="chain" id="PRO_5038414335" evidence="5">
    <location>
        <begin position="36"/>
        <end position="398"/>
    </location>
</feature>
<evidence type="ECO:0000313" key="8">
    <source>
        <dbReference type="Proteomes" id="UP000199012"/>
    </source>
</evidence>
<comment type="similarity">
    <text evidence="1">Belongs to the cutinase family.</text>
</comment>
<evidence type="ECO:0000256" key="3">
    <source>
        <dbReference type="ARBA" id="ARBA00022801"/>
    </source>
</evidence>
<dbReference type="SUPFAM" id="SSF53474">
    <property type="entry name" value="alpha/beta-Hydrolases"/>
    <property type="match status" value="2"/>
</dbReference>
<dbReference type="Pfam" id="PF12740">
    <property type="entry name" value="PETase"/>
    <property type="match status" value="1"/>
</dbReference>
<evidence type="ECO:0000259" key="6">
    <source>
        <dbReference type="Pfam" id="PF12740"/>
    </source>
</evidence>
<sequence>MGARPRECPLRPARATAVTALLSTLLAGVVVTATAGGAQSATCADVDVAFARGTGETPGLGVVGTSYVRAVTAELAGSSVSSYAVDYEANSSQTSAVPGSADMVAHVEAVAAACPGTRFVLGGYSQGATVTDKVVGVRTASSYGTQLPAATASIQATTGPFAVSTTTVSSTSVRGFGGGTIYYPTTTTAGTFGAVAIAPGYTARQSSISWLGPRLASQGFVVFTIDTLTTSDQPASRGDQLLAALDHLTTASSVRTRVDATRLAAMGHSMGGGGSLEAAKDRPSIRAVIPLTPWNTDKTWPEVTSPTLIIGAENDSTASVASHAIPFYESLGNARERAYLELDGASHFTPNSPNTSIAATSIAWLKRFVDDDTRYTAFLCPGPGTGGALSDWRTSCPM</sequence>
<keyword evidence="3 7" id="KW-0378">Hydrolase</keyword>
<accession>A0A1I0YDD7</accession>
<feature type="domain" description="PET hydrolase/cutinase-like" evidence="6">
    <location>
        <begin position="149"/>
        <end position="397"/>
    </location>
</feature>
<evidence type="ECO:0000256" key="2">
    <source>
        <dbReference type="ARBA" id="ARBA00022487"/>
    </source>
</evidence>
<reference evidence="7 8" key="1">
    <citation type="submission" date="2016-10" db="EMBL/GenBank/DDBJ databases">
        <authorList>
            <person name="de Groot N.N."/>
        </authorList>
    </citation>
    <scope>NUCLEOTIDE SEQUENCE [LARGE SCALE GENOMIC DNA]</scope>
    <source>
        <strain evidence="7 8">CGMCC 4.6945</strain>
    </source>
</reference>
<dbReference type="EMBL" id="FOKA01000007">
    <property type="protein sequence ID" value="SFB11399.1"/>
    <property type="molecule type" value="Genomic_DNA"/>
</dbReference>
<dbReference type="STRING" id="988821.SAMN05421867_10787"/>
<dbReference type="AlphaFoldDB" id="A0A1I0YDD7"/>
<dbReference type="Pfam" id="PF01083">
    <property type="entry name" value="Cutinase"/>
    <property type="match status" value="1"/>
</dbReference>
<evidence type="ECO:0000313" key="7">
    <source>
        <dbReference type="EMBL" id="SFB11399.1"/>
    </source>
</evidence>
<dbReference type="InterPro" id="IPR041127">
    <property type="entry name" value="PET_hydrolase/cutinase-like"/>
</dbReference>
<gene>
    <name evidence="7" type="ORF">SAMN05421867_10787</name>
</gene>
<name>A0A1I0YDD7_9CELL</name>
<keyword evidence="2" id="KW-0719">Serine esterase</keyword>
<dbReference type="SMART" id="SM01110">
    <property type="entry name" value="Cutinase"/>
    <property type="match status" value="1"/>
</dbReference>
<dbReference type="InterPro" id="IPR029058">
    <property type="entry name" value="AB_hydrolase_fold"/>
</dbReference>
<feature type="signal peptide" evidence="5">
    <location>
        <begin position="1"/>
        <end position="35"/>
    </location>
</feature>
<keyword evidence="5" id="KW-0732">Signal</keyword>
<proteinExistence type="inferred from homology"/>
<evidence type="ECO:0000256" key="5">
    <source>
        <dbReference type="SAM" id="SignalP"/>
    </source>
</evidence>
<dbReference type="InterPro" id="IPR000675">
    <property type="entry name" value="Cutinase/axe"/>
</dbReference>
<organism evidence="7 8">
    <name type="scientific">Cellulomonas marina</name>
    <dbReference type="NCBI Taxonomy" id="988821"/>
    <lineage>
        <taxon>Bacteria</taxon>
        <taxon>Bacillati</taxon>
        <taxon>Actinomycetota</taxon>
        <taxon>Actinomycetes</taxon>
        <taxon>Micrococcales</taxon>
        <taxon>Cellulomonadaceae</taxon>
        <taxon>Cellulomonas</taxon>
    </lineage>
</organism>
<keyword evidence="4" id="KW-1015">Disulfide bond</keyword>
<dbReference type="PANTHER" id="PTHR33630:SF9">
    <property type="entry name" value="CUTINASE 4"/>
    <property type="match status" value="1"/>
</dbReference>
<dbReference type="Proteomes" id="UP000199012">
    <property type="component" value="Unassembled WGS sequence"/>
</dbReference>